<dbReference type="GO" id="GO:0007165">
    <property type="term" value="P:signal transduction"/>
    <property type="evidence" value="ECO:0007669"/>
    <property type="project" value="UniProtKB-KW"/>
</dbReference>
<keyword evidence="6" id="KW-1133">Transmembrane helix</keyword>
<name>M3ADV3_9PROT</name>
<feature type="domain" description="Methyl-accepting transducer" evidence="7">
    <location>
        <begin position="300"/>
        <end position="536"/>
    </location>
</feature>
<dbReference type="SMART" id="SM00283">
    <property type="entry name" value="MA"/>
    <property type="match status" value="1"/>
</dbReference>
<dbReference type="PROSITE" id="PS50885">
    <property type="entry name" value="HAMP"/>
    <property type="match status" value="1"/>
</dbReference>
<dbReference type="PROSITE" id="PS50111">
    <property type="entry name" value="CHEMOTAXIS_TRANSDUC_2"/>
    <property type="match status" value="1"/>
</dbReference>
<dbReference type="Pfam" id="PF00672">
    <property type="entry name" value="HAMP"/>
    <property type="match status" value="1"/>
</dbReference>
<keyword evidence="6" id="KW-0812">Transmembrane</keyword>
<dbReference type="InterPro" id="IPR004090">
    <property type="entry name" value="Chemotax_Me-accpt_rcpt"/>
</dbReference>
<feature type="domain" description="T-SNARE coiled-coil homology" evidence="8">
    <location>
        <begin position="452"/>
        <end position="514"/>
    </location>
</feature>
<dbReference type="SMART" id="SM00304">
    <property type="entry name" value="HAMP"/>
    <property type="match status" value="1"/>
</dbReference>
<evidence type="ECO:0000259" key="7">
    <source>
        <dbReference type="PROSITE" id="PS50111"/>
    </source>
</evidence>
<sequence length="733" mass="78544">MIANTRILIKVFVAPIILIISMLVLGVVFHFAMARQNAAMDSMVNTSFANSRAAAELDGMAATIESNLYRILGWKAAKEDKDKITLLDKELRADVKVFGDKANELLKAMAADPAVAKHVKDYVLAVGDVLGMYESDHITALSMMGATELEYDGLRADLQGLTTKAASRAAADYRDTAALAASTEVEYALVLAIFLLIGALVTFAMGRMIAQPVAEITRVMGKLAGDDLDVEVPFLDRGDEIAEMAAAVEVFKANKRRAVELEQAQRADQEAKEQRRIALEQQAARFEASVTDTLEAVVTASGQMQRTAGDMASTSETVKLQSQAVSDAAAQASDNVNSVAAGAEELSASIKEIGRRVSHSSTMARTAARESEEANDIVRGLAEATHRIGEVVDLINSIAAQTNLLALNATIEAARAGEAGKGFAVVAGEVKTLATQTARATEEIAGQIGVVQQRTNAAVEAIAHISGTITEIDTVAAEIAQAVDQQDAATQEIARNVQQAAMGALTVTDSIQSVSAATSSSGQIATDVLQSARQLATKADLLHHEVDSFLAAIKDEEKFSHSEDLAFAEFVRSGAADLGRRLEEAVERGDIAFDQLFDESYQPIPGTTPQQVSTRFTELTDRLFPEIQEKALGQFPKAVFCAAVDRNGYLPTHNAKFSKPQGSDPVWNDANCRNRRMFTDPTGLAAARNTAKPSLVQTYRRQTGDKSVLMIDVSSPIVIRGRHWGALRMGYAV</sequence>
<dbReference type="SUPFAM" id="SSF58104">
    <property type="entry name" value="Methyl-accepting chemotaxis protein (MCP) signaling domain"/>
    <property type="match status" value="1"/>
</dbReference>
<keyword evidence="11" id="KW-1185">Reference proteome</keyword>
<evidence type="ECO:0000256" key="2">
    <source>
        <dbReference type="ARBA" id="ARBA00022519"/>
    </source>
</evidence>
<dbReference type="PRINTS" id="PR00260">
    <property type="entry name" value="CHEMTRNSDUCR"/>
</dbReference>
<evidence type="ECO:0000313" key="11">
    <source>
        <dbReference type="Proteomes" id="UP000011744"/>
    </source>
</evidence>
<accession>M3ADV3</accession>
<protein>
    <submittedName>
        <fullName evidence="10">Methyl-accepting chemotaxis protein</fullName>
    </submittedName>
</protein>
<evidence type="ECO:0000256" key="3">
    <source>
        <dbReference type="ARBA" id="ARBA00023224"/>
    </source>
</evidence>
<dbReference type="AlphaFoldDB" id="M3ADV3"/>
<feature type="transmembrane region" description="Helical" evidence="6">
    <location>
        <begin position="187"/>
        <end position="210"/>
    </location>
</feature>
<dbReference type="PATRIC" id="fig|1244869.3.peg.1062"/>
<comment type="caution">
    <text evidence="10">The sequence shown here is derived from an EMBL/GenBank/DDBJ whole genome shotgun (WGS) entry which is preliminary data.</text>
</comment>
<evidence type="ECO:0000259" key="9">
    <source>
        <dbReference type="PROSITE" id="PS50885"/>
    </source>
</evidence>
<organism evidence="10 11">
    <name type="scientific">Paramagnetospirillum caucaseum</name>
    <dbReference type="NCBI Taxonomy" id="1244869"/>
    <lineage>
        <taxon>Bacteria</taxon>
        <taxon>Pseudomonadati</taxon>
        <taxon>Pseudomonadota</taxon>
        <taxon>Alphaproteobacteria</taxon>
        <taxon>Rhodospirillales</taxon>
        <taxon>Magnetospirillaceae</taxon>
        <taxon>Paramagnetospirillum</taxon>
    </lineage>
</organism>
<keyword evidence="6" id="KW-0472">Membrane</keyword>
<dbReference type="InterPro" id="IPR000727">
    <property type="entry name" value="T_SNARE_dom"/>
</dbReference>
<gene>
    <name evidence="10" type="ORF">H261_05279</name>
</gene>
<feature type="domain" description="HAMP" evidence="9">
    <location>
        <begin position="207"/>
        <end position="260"/>
    </location>
</feature>
<dbReference type="Proteomes" id="UP000011744">
    <property type="component" value="Unassembled WGS sequence"/>
</dbReference>
<dbReference type="GO" id="GO:0006935">
    <property type="term" value="P:chemotaxis"/>
    <property type="evidence" value="ECO:0007669"/>
    <property type="project" value="InterPro"/>
</dbReference>
<dbReference type="PROSITE" id="PS50192">
    <property type="entry name" value="T_SNARE"/>
    <property type="match status" value="1"/>
</dbReference>
<reference evidence="10 11" key="1">
    <citation type="journal article" date="2014" name="Genome Announc.">
        <title>Draft Genome Sequence of Magnetospirillum sp. Strain SO-1, a Freshwater Magnetotactic Bacterium Isolated from the Ol'khovka River, Russia.</title>
        <authorList>
            <person name="Grouzdev D.S."/>
            <person name="Dziuba M.V."/>
            <person name="Sukhacheva M.S."/>
            <person name="Mardanov A.V."/>
            <person name="Beletskiy A.V."/>
            <person name="Kuznetsov B.B."/>
            <person name="Skryabin K.G."/>
        </authorList>
    </citation>
    <scope>NUCLEOTIDE SEQUENCE [LARGE SCALE GENOMIC DNA]</scope>
    <source>
        <strain evidence="10 11">SO-1</strain>
    </source>
</reference>
<dbReference type="GO" id="GO:0005886">
    <property type="term" value="C:plasma membrane"/>
    <property type="evidence" value="ECO:0007669"/>
    <property type="project" value="UniProtKB-SubCell"/>
</dbReference>
<evidence type="ECO:0000256" key="6">
    <source>
        <dbReference type="SAM" id="Phobius"/>
    </source>
</evidence>
<dbReference type="InterPro" id="IPR003660">
    <property type="entry name" value="HAMP_dom"/>
</dbReference>
<dbReference type="eggNOG" id="COG0840">
    <property type="taxonomic scope" value="Bacteria"/>
</dbReference>
<dbReference type="InterPro" id="IPR004089">
    <property type="entry name" value="MCPsignal_dom"/>
</dbReference>
<dbReference type="Gene3D" id="1.10.287.950">
    <property type="entry name" value="Methyl-accepting chemotaxis protein"/>
    <property type="match status" value="1"/>
</dbReference>
<comment type="similarity">
    <text evidence="4">Belongs to the methyl-accepting chemotaxis (MCP) protein family.</text>
</comment>
<keyword evidence="2" id="KW-0997">Cell inner membrane</keyword>
<evidence type="ECO:0000313" key="10">
    <source>
        <dbReference type="EMBL" id="EME70973.1"/>
    </source>
</evidence>
<dbReference type="PANTHER" id="PTHR32089">
    <property type="entry name" value="METHYL-ACCEPTING CHEMOTAXIS PROTEIN MCPB"/>
    <property type="match status" value="1"/>
</dbReference>
<evidence type="ECO:0000256" key="5">
    <source>
        <dbReference type="PROSITE-ProRule" id="PRU00284"/>
    </source>
</evidence>
<dbReference type="Gene3D" id="6.10.340.10">
    <property type="match status" value="1"/>
</dbReference>
<dbReference type="STRING" id="1244869.H261_05279"/>
<evidence type="ECO:0000259" key="8">
    <source>
        <dbReference type="PROSITE" id="PS50192"/>
    </source>
</evidence>
<dbReference type="PANTHER" id="PTHR32089:SF112">
    <property type="entry name" value="LYSOZYME-LIKE PROTEIN-RELATED"/>
    <property type="match status" value="1"/>
</dbReference>
<dbReference type="Pfam" id="PF00015">
    <property type="entry name" value="MCPsignal"/>
    <property type="match status" value="1"/>
</dbReference>
<comment type="subcellular location">
    <subcellularLocation>
        <location evidence="1">Cell inner membrane</location>
        <topology evidence="1">Multi-pass membrane protein</topology>
    </subcellularLocation>
</comment>
<dbReference type="EMBL" id="AONQ01000010">
    <property type="protein sequence ID" value="EME70973.1"/>
    <property type="molecule type" value="Genomic_DNA"/>
</dbReference>
<proteinExistence type="inferred from homology"/>
<feature type="transmembrane region" description="Helical" evidence="6">
    <location>
        <begin position="12"/>
        <end position="33"/>
    </location>
</feature>
<evidence type="ECO:0000256" key="1">
    <source>
        <dbReference type="ARBA" id="ARBA00004429"/>
    </source>
</evidence>
<dbReference type="GO" id="GO:0004888">
    <property type="term" value="F:transmembrane signaling receptor activity"/>
    <property type="evidence" value="ECO:0007669"/>
    <property type="project" value="InterPro"/>
</dbReference>
<keyword evidence="2" id="KW-1003">Cell membrane</keyword>
<evidence type="ECO:0000256" key="4">
    <source>
        <dbReference type="ARBA" id="ARBA00029447"/>
    </source>
</evidence>
<keyword evidence="3 5" id="KW-0807">Transducer</keyword>